<organism evidence="2 3">
    <name type="scientific">Trichomalopsis sarcophagae</name>
    <dbReference type="NCBI Taxonomy" id="543379"/>
    <lineage>
        <taxon>Eukaryota</taxon>
        <taxon>Metazoa</taxon>
        <taxon>Ecdysozoa</taxon>
        <taxon>Arthropoda</taxon>
        <taxon>Hexapoda</taxon>
        <taxon>Insecta</taxon>
        <taxon>Pterygota</taxon>
        <taxon>Neoptera</taxon>
        <taxon>Endopterygota</taxon>
        <taxon>Hymenoptera</taxon>
        <taxon>Apocrita</taxon>
        <taxon>Proctotrupomorpha</taxon>
        <taxon>Chalcidoidea</taxon>
        <taxon>Pteromalidae</taxon>
        <taxon>Pteromalinae</taxon>
        <taxon>Trichomalopsis</taxon>
    </lineage>
</organism>
<accession>A0A232FML1</accession>
<feature type="compositionally biased region" description="Polar residues" evidence="1">
    <location>
        <begin position="66"/>
        <end position="80"/>
    </location>
</feature>
<protein>
    <submittedName>
        <fullName evidence="2">Uncharacterized protein</fullName>
    </submittedName>
</protein>
<feature type="compositionally biased region" description="Low complexity" evidence="1">
    <location>
        <begin position="56"/>
        <end position="65"/>
    </location>
</feature>
<name>A0A232FML1_9HYME</name>
<evidence type="ECO:0000256" key="1">
    <source>
        <dbReference type="SAM" id="MobiDB-lite"/>
    </source>
</evidence>
<sequence>MGACANFYRNTERKLSEIAKRTFSVEKMLWIKEQSLFRTSVCHYVIQKTTYFRSITPCSSPHSSSKATQTLQPEKSPSRSSHPEPISPARRSLNSNI</sequence>
<proteinExistence type="predicted"/>
<dbReference type="EMBL" id="NNAY01000034">
    <property type="protein sequence ID" value="OXU31749.1"/>
    <property type="molecule type" value="Genomic_DNA"/>
</dbReference>
<evidence type="ECO:0000313" key="3">
    <source>
        <dbReference type="Proteomes" id="UP000215335"/>
    </source>
</evidence>
<dbReference type="Proteomes" id="UP000215335">
    <property type="component" value="Unassembled WGS sequence"/>
</dbReference>
<gene>
    <name evidence="2" type="ORF">TSAR_014064</name>
</gene>
<keyword evidence="3" id="KW-1185">Reference proteome</keyword>
<comment type="caution">
    <text evidence="2">The sequence shown here is derived from an EMBL/GenBank/DDBJ whole genome shotgun (WGS) entry which is preliminary data.</text>
</comment>
<evidence type="ECO:0000313" key="2">
    <source>
        <dbReference type="EMBL" id="OXU31749.1"/>
    </source>
</evidence>
<feature type="region of interest" description="Disordered" evidence="1">
    <location>
        <begin position="56"/>
        <end position="97"/>
    </location>
</feature>
<reference evidence="2 3" key="1">
    <citation type="journal article" date="2017" name="Curr. Biol.">
        <title>The Evolution of Venom by Co-option of Single-Copy Genes.</title>
        <authorList>
            <person name="Martinson E.O."/>
            <person name="Mrinalini"/>
            <person name="Kelkar Y.D."/>
            <person name="Chang C.H."/>
            <person name="Werren J.H."/>
        </authorList>
    </citation>
    <scope>NUCLEOTIDE SEQUENCE [LARGE SCALE GENOMIC DNA]</scope>
    <source>
        <strain evidence="2 3">Alberta</strain>
        <tissue evidence="2">Whole body</tissue>
    </source>
</reference>
<dbReference type="AlphaFoldDB" id="A0A232FML1"/>